<feature type="compositionally biased region" description="Polar residues" evidence="1">
    <location>
        <begin position="65"/>
        <end position="77"/>
    </location>
</feature>
<feature type="compositionally biased region" description="Polar residues" evidence="1">
    <location>
        <begin position="43"/>
        <end position="54"/>
    </location>
</feature>
<dbReference type="SUPFAM" id="SSF56219">
    <property type="entry name" value="DNase I-like"/>
    <property type="match status" value="1"/>
</dbReference>
<organism evidence="2 3">
    <name type="scientific">Periplaneta americana</name>
    <name type="common">American cockroach</name>
    <name type="synonym">Blatta americana</name>
    <dbReference type="NCBI Taxonomy" id="6978"/>
    <lineage>
        <taxon>Eukaryota</taxon>
        <taxon>Metazoa</taxon>
        <taxon>Ecdysozoa</taxon>
        <taxon>Arthropoda</taxon>
        <taxon>Hexapoda</taxon>
        <taxon>Insecta</taxon>
        <taxon>Pterygota</taxon>
        <taxon>Neoptera</taxon>
        <taxon>Polyneoptera</taxon>
        <taxon>Dictyoptera</taxon>
        <taxon>Blattodea</taxon>
        <taxon>Blattoidea</taxon>
        <taxon>Blattidae</taxon>
        <taxon>Blattinae</taxon>
        <taxon>Periplaneta</taxon>
    </lineage>
</organism>
<feature type="compositionally biased region" description="Basic and acidic residues" evidence="1">
    <location>
        <begin position="115"/>
        <end position="131"/>
    </location>
</feature>
<sequence>MDSLEEDGAKSEERNIEVSPEDTVVASEERSPGSENNGKENRPTVSAGNASKANTADRKREEKQPSGSPRNGATKTTTLERARGEKKPQAGLQTRVDKLPSTSPRVVASMATASERWRGERGQQPAEERADVTPLRRNLRSSMAPQVGQGKKPPSGSRNANPHFFEDLAEIVSSLTTKFPGAELIVLGDFNSRTGTENISLVGGNTEEDDKRWPNRNSKDKILNGEGRDLLAFCDVFNLEIMNGKYGRDLEGQLTFIGANGGSVIDYILCSMNLIERIADFWVEDRIESQHSPVVLQIHVQSNNKNKGEIRVWTENRGRTVNRYKWKSELQDTFLTNLNEQLQGRRGESAETLTNILRTAAGSMVERRKNKGSKRDDWYDDECRVAKKMAEEALRVFRRVGNDESRIRYVQLRRNYKDIIQLKKTNWELRKAGELSRVVENGDISEMWHTIKRIRGGGWVRNEITPEVWREYFRGVYGEGEMWGISDRTGRIIGVSGGSGAGRRDFTGRN</sequence>
<feature type="compositionally biased region" description="Basic and acidic residues" evidence="1">
    <location>
        <begin position="27"/>
        <end position="42"/>
    </location>
</feature>
<evidence type="ECO:0000313" key="2">
    <source>
        <dbReference type="EMBL" id="KAJ4427190.1"/>
    </source>
</evidence>
<feature type="region of interest" description="Disordered" evidence="1">
    <location>
        <begin position="1"/>
        <end position="161"/>
    </location>
</feature>
<accession>A0ABQ8RZX2</accession>
<keyword evidence="3" id="KW-1185">Reference proteome</keyword>
<evidence type="ECO:0008006" key="4">
    <source>
        <dbReference type="Google" id="ProtNLM"/>
    </source>
</evidence>
<feature type="compositionally biased region" description="Basic and acidic residues" evidence="1">
    <location>
        <begin position="78"/>
        <end position="88"/>
    </location>
</feature>
<feature type="compositionally biased region" description="Basic and acidic residues" evidence="1">
    <location>
        <begin position="55"/>
        <end position="64"/>
    </location>
</feature>
<evidence type="ECO:0000313" key="3">
    <source>
        <dbReference type="Proteomes" id="UP001148838"/>
    </source>
</evidence>
<comment type="caution">
    <text evidence="2">The sequence shown here is derived from an EMBL/GenBank/DDBJ whole genome shotgun (WGS) entry which is preliminary data.</text>
</comment>
<protein>
    <recommendedName>
        <fullName evidence="4">Endonuclease/exonuclease/phosphatase domain-containing protein</fullName>
    </recommendedName>
</protein>
<dbReference type="Proteomes" id="UP001148838">
    <property type="component" value="Unassembled WGS sequence"/>
</dbReference>
<reference evidence="2 3" key="1">
    <citation type="journal article" date="2022" name="Allergy">
        <title>Genome assembly and annotation of Periplaneta americana reveal a comprehensive cockroach allergen profile.</title>
        <authorList>
            <person name="Wang L."/>
            <person name="Xiong Q."/>
            <person name="Saelim N."/>
            <person name="Wang L."/>
            <person name="Nong W."/>
            <person name="Wan A.T."/>
            <person name="Shi M."/>
            <person name="Liu X."/>
            <person name="Cao Q."/>
            <person name="Hui J.H.L."/>
            <person name="Sookrung N."/>
            <person name="Leung T.F."/>
            <person name="Tungtrongchitr A."/>
            <person name="Tsui S.K.W."/>
        </authorList>
    </citation>
    <scope>NUCLEOTIDE SEQUENCE [LARGE SCALE GENOMIC DNA]</scope>
    <source>
        <strain evidence="2">PWHHKU_190912</strain>
    </source>
</reference>
<dbReference type="EMBL" id="JAJSOF020000038">
    <property type="protein sequence ID" value="KAJ4427190.1"/>
    <property type="molecule type" value="Genomic_DNA"/>
</dbReference>
<gene>
    <name evidence="2" type="ORF">ANN_24806</name>
</gene>
<evidence type="ECO:0000256" key="1">
    <source>
        <dbReference type="SAM" id="MobiDB-lite"/>
    </source>
</evidence>
<feature type="compositionally biased region" description="Basic and acidic residues" evidence="1">
    <location>
        <begin position="7"/>
        <end position="16"/>
    </location>
</feature>
<dbReference type="InterPro" id="IPR036691">
    <property type="entry name" value="Endo/exonu/phosph_ase_sf"/>
</dbReference>
<name>A0ABQ8RZX2_PERAM</name>
<proteinExistence type="predicted"/>
<dbReference type="Gene3D" id="3.60.10.10">
    <property type="entry name" value="Endonuclease/exonuclease/phosphatase"/>
    <property type="match status" value="1"/>
</dbReference>